<feature type="domain" description="Apple" evidence="3">
    <location>
        <begin position="132"/>
        <end position="217"/>
    </location>
</feature>
<dbReference type="EnsemblMetazoa" id="XM_021037570.2">
    <property type="protein sequence ID" value="XP_020893229.1"/>
    <property type="gene ID" value="LOC110232387"/>
</dbReference>
<dbReference type="AlphaFoldDB" id="A0A913WS09"/>
<dbReference type="Gene3D" id="3.10.100.10">
    <property type="entry name" value="Mannose-Binding Protein A, subunit A"/>
    <property type="match status" value="1"/>
</dbReference>
<dbReference type="SMART" id="SM00473">
    <property type="entry name" value="PAN_AP"/>
    <property type="match status" value="1"/>
</dbReference>
<dbReference type="PROSITE" id="PS50041">
    <property type="entry name" value="C_TYPE_LECTIN_2"/>
    <property type="match status" value="1"/>
</dbReference>
<dbReference type="PANTHER" id="PTHR22803">
    <property type="entry name" value="MANNOSE, PHOSPHOLIPASE, LECTIN RECEPTOR RELATED"/>
    <property type="match status" value="1"/>
</dbReference>
<evidence type="ECO:0000313" key="4">
    <source>
        <dbReference type="EnsemblMetazoa" id="XP_020893229.1"/>
    </source>
</evidence>
<dbReference type="RefSeq" id="XP_020893229.1">
    <property type="nucleotide sequence ID" value="XM_021037570.2"/>
</dbReference>
<dbReference type="SMART" id="SM00034">
    <property type="entry name" value="CLECT"/>
    <property type="match status" value="1"/>
</dbReference>
<dbReference type="PROSITE" id="PS00615">
    <property type="entry name" value="C_TYPE_LECTIN_1"/>
    <property type="match status" value="1"/>
</dbReference>
<feature type="domain" description="C-type lectin" evidence="2">
    <location>
        <begin position="18"/>
        <end position="124"/>
    </location>
</feature>
<dbReference type="KEGG" id="epa:110232387"/>
<dbReference type="SUPFAM" id="SSF56436">
    <property type="entry name" value="C-type lectin-like"/>
    <property type="match status" value="1"/>
</dbReference>
<dbReference type="PROSITE" id="PS50948">
    <property type="entry name" value="PAN"/>
    <property type="match status" value="1"/>
</dbReference>
<sequence length="218" mass="25043">MLVIVSGYPACDTGWTSYGKSCYKYFNDPLNWAQAKNTCEANGSHLVTFNSAEENEIIYKTFAKGKTLWIGLYRNPVYFTWVTDERVQYTNWISIPSTDNLDEKCVEMTDYSVFHGKWNDNSCNVQNQGFICEKDHYFTGLFTVIKGVVMDDHVISEDKSPSDIDCVIRCLQTVQCKSVNVYTHYLFHICQLNDASSTDSPSELTNDDRAIYYEKIPQ</sequence>
<dbReference type="InterPro" id="IPR003609">
    <property type="entry name" value="Pan_app"/>
</dbReference>
<evidence type="ECO:0000259" key="2">
    <source>
        <dbReference type="PROSITE" id="PS50041"/>
    </source>
</evidence>
<name>A0A913WS09_EXADI</name>
<dbReference type="Proteomes" id="UP000887567">
    <property type="component" value="Unplaced"/>
</dbReference>
<dbReference type="InterPro" id="IPR001304">
    <property type="entry name" value="C-type_lectin-like"/>
</dbReference>
<evidence type="ECO:0000259" key="3">
    <source>
        <dbReference type="PROSITE" id="PS50948"/>
    </source>
</evidence>
<protein>
    <submittedName>
        <fullName evidence="4">Uncharacterized protein</fullName>
    </submittedName>
</protein>
<dbReference type="InterPro" id="IPR018378">
    <property type="entry name" value="C-type_lectin_CS"/>
</dbReference>
<dbReference type="OrthoDB" id="10255512at2759"/>
<keyword evidence="1" id="KW-1015">Disulfide bond</keyword>
<dbReference type="Pfam" id="PF00059">
    <property type="entry name" value="Lectin_C"/>
    <property type="match status" value="1"/>
</dbReference>
<dbReference type="InterPro" id="IPR016187">
    <property type="entry name" value="CTDL_fold"/>
</dbReference>
<dbReference type="InterPro" id="IPR016186">
    <property type="entry name" value="C-type_lectin-like/link_sf"/>
</dbReference>
<dbReference type="InterPro" id="IPR050111">
    <property type="entry name" value="C-type_lectin/snaclec_domain"/>
</dbReference>
<accession>A0A913WS09</accession>
<proteinExistence type="predicted"/>
<dbReference type="CDD" id="cd00037">
    <property type="entry name" value="CLECT"/>
    <property type="match status" value="1"/>
</dbReference>
<evidence type="ECO:0000256" key="1">
    <source>
        <dbReference type="ARBA" id="ARBA00023157"/>
    </source>
</evidence>
<evidence type="ECO:0000313" key="5">
    <source>
        <dbReference type="Proteomes" id="UP000887567"/>
    </source>
</evidence>
<dbReference type="GeneID" id="110232387"/>
<organism evidence="4 5">
    <name type="scientific">Exaiptasia diaphana</name>
    <name type="common">Tropical sea anemone</name>
    <name type="synonym">Aiptasia pulchella</name>
    <dbReference type="NCBI Taxonomy" id="2652724"/>
    <lineage>
        <taxon>Eukaryota</taxon>
        <taxon>Metazoa</taxon>
        <taxon>Cnidaria</taxon>
        <taxon>Anthozoa</taxon>
        <taxon>Hexacorallia</taxon>
        <taxon>Actiniaria</taxon>
        <taxon>Aiptasiidae</taxon>
        <taxon>Exaiptasia</taxon>
    </lineage>
</organism>
<dbReference type="Pfam" id="PF00024">
    <property type="entry name" value="PAN_1"/>
    <property type="match status" value="1"/>
</dbReference>
<dbReference type="OMA" id="WISIPST"/>
<keyword evidence="5" id="KW-1185">Reference proteome</keyword>
<dbReference type="SUPFAM" id="SSF57414">
    <property type="entry name" value="Hairpin loop containing domain-like"/>
    <property type="match status" value="1"/>
</dbReference>
<reference evidence="4" key="1">
    <citation type="submission" date="2022-11" db="UniProtKB">
        <authorList>
            <consortium name="EnsemblMetazoa"/>
        </authorList>
    </citation>
    <scope>IDENTIFICATION</scope>
</reference>